<reference evidence="1 2" key="1">
    <citation type="submission" date="2016-09" db="EMBL/GenBank/DDBJ databases">
        <title>Genomic Taxonomy of the Vibrionaceae.</title>
        <authorList>
            <person name="Gonzalez-Castillo A."/>
            <person name="Gomez-Gil B."/>
            <person name="Enciso-Ibarra K."/>
        </authorList>
    </citation>
    <scope>NUCLEOTIDE SEQUENCE [LARGE SCALE GENOMIC DNA]</scope>
    <source>
        <strain evidence="1 2">CAIM 703</strain>
    </source>
</reference>
<sequence>MQLHSKTKYEIGYIAATYAGLKTGKLIALAVYRTYPTQATQTNLTIKGFLGVSITLSNSKMDRNALPTLTISTKFA</sequence>
<comment type="caution">
    <text evidence="1">The sequence shown here is derived from an EMBL/GenBank/DDBJ whole genome shotgun (WGS) entry which is preliminary data.</text>
</comment>
<gene>
    <name evidence="1" type="ORF">BIY22_12215</name>
</gene>
<organism evidence="1 2">
    <name type="scientific">Vibrio panuliri</name>
    <dbReference type="NCBI Taxonomy" id="1381081"/>
    <lineage>
        <taxon>Bacteria</taxon>
        <taxon>Pseudomonadati</taxon>
        <taxon>Pseudomonadota</taxon>
        <taxon>Gammaproteobacteria</taxon>
        <taxon>Vibrionales</taxon>
        <taxon>Vibrionaceae</taxon>
        <taxon>Vibrio</taxon>
    </lineage>
</organism>
<evidence type="ECO:0000313" key="1">
    <source>
        <dbReference type="EMBL" id="OLQ86404.1"/>
    </source>
</evidence>
<name>A0A1Q9HBA3_9VIBR</name>
<dbReference type="Proteomes" id="UP000186313">
    <property type="component" value="Unassembled WGS sequence"/>
</dbReference>
<accession>A0A1Q9HBA3</accession>
<evidence type="ECO:0000313" key="2">
    <source>
        <dbReference type="Proteomes" id="UP000186313"/>
    </source>
</evidence>
<dbReference type="AlphaFoldDB" id="A0A1Q9HBA3"/>
<protein>
    <submittedName>
        <fullName evidence="1">Uncharacterized protein</fullName>
    </submittedName>
</protein>
<dbReference type="STRING" id="1381081.BIY22_12215"/>
<dbReference type="EMBL" id="MJMJ01000043">
    <property type="protein sequence ID" value="OLQ86404.1"/>
    <property type="molecule type" value="Genomic_DNA"/>
</dbReference>
<proteinExistence type="predicted"/>